<dbReference type="InterPro" id="IPR000182">
    <property type="entry name" value="GNAT_dom"/>
</dbReference>
<evidence type="ECO:0000313" key="2">
    <source>
        <dbReference type="EMBL" id="MEK7953103.1"/>
    </source>
</evidence>
<reference evidence="2 3" key="1">
    <citation type="submission" date="2024-04" db="EMBL/GenBank/DDBJ databases">
        <title>Luteolibacter sp. isolated from soil.</title>
        <authorList>
            <person name="An J."/>
        </authorList>
    </citation>
    <scope>NUCLEOTIDE SEQUENCE [LARGE SCALE GENOMIC DNA]</scope>
    <source>
        <strain evidence="2 3">Y139</strain>
    </source>
</reference>
<dbReference type="InterPro" id="IPR016181">
    <property type="entry name" value="Acyl_CoA_acyltransferase"/>
</dbReference>
<comment type="caution">
    <text evidence="2">The sequence shown here is derived from an EMBL/GenBank/DDBJ whole genome shotgun (WGS) entry which is preliminary data.</text>
</comment>
<dbReference type="Gene3D" id="3.40.630.30">
    <property type="match status" value="1"/>
</dbReference>
<protein>
    <submittedName>
        <fullName evidence="2">GNAT family N-acetyltransferase</fullName>
    </submittedName>
</protein>
<proteinExistence type="predicted"/>
<dbReference type="PANTHER" id="PTHR43792:SF1">
    <property type="entry name" value="N-ACETYLTRANSFERASE DOMAIN-CONTAINING PROTEIN"/>
    <property type="match status" value="1"/>
</dbReference>
<dbReference type="Proteomes" id="UP001371305">
    <property type="component" value="Unassembled WGS sequence"/>
</dbReference>
<name>A0ABU9B019_9BACT</name>
<dbReference type="PROSITE" id="PS51186">
    <property type="entry name" value="GNAT"/>
    <property type="match status" value="1"/>
</dbReference>
<feature type="domain" description="N-acetyltransferase" evidence="1">
    <location>
        <begin position="25"/>
        <end position="192"/>
    </location>
</feature>
<keyword evidence="3" id="KW-1185">Reference proteome</keyword>
<evidence type="ECO:0000313" key="3">
    <source>
        <dbReference type="Proteomes" id="UP001371305"/>
    </source>
</evidence>
<sequence length="194" mass="22248">MVTHFIPEIQKAPGLHWHLRMKSSIVLRQWIDADLEPFSAMNADPEVMRFFAHRLSADESRQALQRFRDGIDQRGWGLWAIEVDGEFAGFTGLSEPKFSAHFTPCVEIGWRLLQKFWGQGIAFAAARQAEDYAFSALKLKQLVSFTTASNTRSRKLMERLGFSHDPGDDFEHPSLEADHPLIHHVLYRKNAITQ</sequence>
<dbReference type="RefSeq" id="WP_341406867.1">
    <property type="nucleotide sequence ID" value="NZ_JBBUKT010000010.1"/>
</dbReference>
<dbReference type="CDD" id="cd04301">
    <property type="entry name" value="NAT_SF"/>
    <property type="match status" value="1"/>
</dbReference>
<dbReference type="EMBL" id="JBBUKT010000010">
    <property type="protein sequence ID" value="MEK7953103.1"/>
    <property type="molecule type" value="Genomic_DNA"/>
</dbReference>
<dbReference type="PANTHER" id="PTHR43792">
    <property type="entry name" value="GNAT FAMILY, PUTATIVE (AFU_ORTHOLOGUE AFUA_3G00765)-RELATED-RELATED"/>
    <property type="match status" value="1"/>
</dbReference>
<evidence type="ECO:0000259" key="1">
    <source>
        <dbReference type="PROSITE" id="PS51186"/>
    </source>
</evidence>
<organism evidence="2 3">
    <name type="scientific">Luteolibacter soli</name>
    <dbReference type="NCBI Taxonomy" id="3135280"/>
    <lineage>
        <taxon>Bacteria</taxon>
        <taxon>Pseudomonadati</taxon>
        <taxon>Verrucomicrobiota</taxon>
        <taxon>Verrucomicrobiia</taxon>
        <taxon>Verrucomicrobiales</taxon>
        <taxon>Verrucomicrobiaceae</taxon>
        <taxon>Luteolibacter</taxon>
    </lineage>
</organism>
<gene>
    <name evidence="2" type="ORF">WKV53_21490</name>
</gene>
<dbReference type="SUPFAM" id="SSF55729">
    <property type="entry name" value="Acyl-CoA N-acyltransferases (Nat)"/>
    <property type="match status" value="1"/>
</dbReference>
<dbReference type="Pfam" id="PF13302">
    <property type="entry name" value="Acetyltransf_3"/>
    <property type="match status" value="1"/>
</dbReference>
<dbReference type="InterPro" id="IPR051531">
    <property type="entry name" value="N-acetyltransferase"/>
</dbReference>
<accession>A0ABU9B019</accession>